<accession>A0A1K2EYZ6</accession>
<organism evidence="3 4">
    <name type="scientific">Streptomyces atratus</name>
    <dbReference type="NCBI Taxonomy" id="1893"/>
    <lineage>
        <taxon>Bacteria</taxon>
        <taxon>Bacillati</taxon>
        <taxon>Actinomycetota</taxon>
        <taxon>Actinomycetes</taxon>
        <taxon>Kitasatosporales</taxon>
        <taxon>Streptomycetaceae</taxon>
        <taxon>Streptomyces</taxon>
    </lineage>
</organism>
<dbReference type="AlphaFoldDB" id="A0A1K2EYZ6"/>
<gene>
    <name evidence="3" type="ORF">SAMN02787144_102517</name>
</gene>
<dbReference type="RefSeq" id="WP_143166570.1">
    <property type="nucleotide sequence ID" value="NZ_CP108276.1"/>
</dbReference>
<feature type="region of interest" description="Disordered" evidence="1">
    <location>
        <begin position="39"/>
        <end position="67"/>
    </location>
</feature>
<evidence type="ECO:0000259" key="2">
    <source>
        <dbReference type="Pfam" id="PF21181"/>
    </source>
</evidence>
<dbReference type="Proteomes" id="UP000181909">
    <property type="component" value="Unassembled WGS sequence"/>
</dbReference>
<sequence length="67" mass="7179">MAAKRVLAGDDPVLRFRGAVSLQHGPGRVAPRRVPHREAELHLPEAGAPVHPPGPGPRWWPGTPVSI</sequence>
<evidence type="ECO:0000313" key="3">
    <source>
        <dbReference type="EMBL" id="SFY40302.1"/>
    </source>
</evidence>
<dbReference type="Pfam" id="PF21181">
    <property type="entry name" value="SsfX3_N"/>
    <property type="match status" value="1"/>
</dbReference>
<evidence type="ECO:0000256" key="1">
    <source>
        <dbReference type="SAM" id="MobiDB-lite"/>
    </source>
</evidence>
<protein>
    <recommendedName>
        <fullName evidence="2">SsfX3-like N-terminal domain-containing protein</fullName>
    </recommendedName>
</protein>
<dbReference type="STRING" id="1893.SAMN02787144_102517"/>
<proteinExistence type="predicted"/>
<feature type="domain" description="SsfX3-like N-terminal" evidence="2">
    <location>
        <begin position="14"/>
        <end position="47"/>
    </location>
</feature>
<dbReference type="EMBL" id="FPJO01000025">
    <property type="protein sequence ID" value="SFY40302.1"/>
    <property type="molecule type" value="Genomic_DNA"/>
</dbReference>
<evidence type="ECO:0000313" key="4">
    <source>
        <dbReference type="Proteomes" id="UP000181909"/>
    </source>
</evidence>
<reference evidence="3 4" key="1">
    <citation type="submission" date="2016-11" db="EMBL/GenBank/DDBJ databases">
        <authorList>
            <person name="Jaros S."/>
            <person name="Januszkiewicz K."/>
            <person name="Wedrychowicz H."/>
        </authorList>
    </citation>
    <scope>NUCLEOTIDE SEQUENCE [LARGE SCALE GENOMIC DNA]</scope>
    <source>
        <strain evidence="3 4">OK807</strain>
    </source>
</reference>
<name>A0A1K2EYZ6_STRAR</name>
<dbReference type="Gene3D" id="2.60.120.260">
    <property type="entry name" value="Galactose-binding domain-like"/>
    <property type="match status" value="1"/>
</dbReference>
<dbReference type="InterPro" id="IPR048977">
    <property type="entry name" value="SsfX3-like_N"/>
</dbReference>